<comment type="caution">
    <text evidence="1">The sequence shown here is derived from an EMBL/GenBank/DDBJ whole genome shotgun (WGS) entry which is preliminary data.</text>
</comment>
<reference evidence="1" key="1">
    <citation type="journal article" date="2021" name="G3 (Bethesda)">
        <title>Genome and transcriptome analysis of the beet armyworm Spodoptera exigua reveals targets for pest control. .</title>
        <authorList>
            <person name="Simon S."/>
            <person name="Breeschoten T."/>
            <person name="Jansen H.J."/>
            <person name="Dirks R.P."/>
            <person name="Schranz M.E."/>
            <person name="Ros V.I.D."/>
        </authorList>
    </citation>
    <scope>NUCLEOTIDE SEQUENCE</scope>
    <source>
        <strain evidence="1">TB_SE_WUR_2020</strain>
    </source>
</reference>
<proteinExistence type="predicted"/>
<gene>
    <name evidence="1" type="ORF">HF086_004547</name>
</gene>
<sequence>MKSKVQYEADFKYGSSENIIFKAVTTQQGKYTERLSNDPRSNACKRPATRTLPEGLLQMGSRHTHLITL</sequence>
<name>A0A922SEM8_SPOEX</name>
<dbReference type="EMBL" id="JACEFF010000580">
    <property type="protein sequence ID" value="KAH9634981.1"/>
    <property type="molecule type" value="Genomic_DNA"/>
</dbReference>
<evidence type="ECO:0000313" key="1">
    <source>
        <dbReference type="EMBL" id="KAH9634981.1"/>
    </source>
</evidence>
<protein>
    <submittedName>
        <fullName evidence="1">Uncharacterized protein</fullName>
    </submittedName>
</protein>
<evidence type="ECO:0000313" key="2">
    <source>
        <dbReference type="Proteomes" id="UP000814243"/>
    </source>
</evidence>
<accession>A0A922SEM8</accession>
<dbReference type="Proteomes" id="UP000814243">
    <property type="component" value="Unassembled WGS sequence"/>
</dbReference>
<organism evidence="1 2">
    <name type="scientific">Spodoptera exigua</name>
    <name type="common">Beet armyworm</name>
    <name type="synonym">Noctua fulgens</name>
    <dbReference type="NCBI Taxonomy" id="7107"/>
    <lineage>
        <taxon>Eukaryota</taxon>
        <taxon>Metazoa</taxon>
        <taxon>Ecdysozoa</taxon>
        <taxon>Arthropoda</taxon>
        <taxon>Hexapoda</taxon>
        <taxon>Insecta</taxon>
        <taxon>Pterygota</taxon>
        <taxon>Neoptera</taxon>
        <taxon>Endopterygota</taxon>
        <taxon>Lepidoptera</taxon>
        <taxon>Glossata</taxon>
        <taxon>Ditrysia</taxon>
        <taxon>Noctuoidea</taxon>
        <taxon>Noctuidae</taxon>
        <taxon>Amphipyrinae</taxon>
        <taxon>Spodoptera</taxon>
    </lineage>
</organism>
<dbReference type="AlphaFoldDB" id="A0A922SEM8"/>